<reference evidence="1 2" key="1">
    <citation type="journal article" date="2015" name="Stand. Genomic Sci.">
        <title>Genomic Encyclopedia of Bacterial and Archaeal Type Strains, Phase III: the genomes of soil and plant-associated and newly described type strains.</title>
        <authorList>
            <person name="Whitman W.B."/>
            <person name="Woyke T."/>
            <person name="Klenk H.P."/>
            <person name="Zhou Y."/>
            <person name="Lilburn T.G."/>
            <person name="Beck B.J."/>
            <person name="De Vos P."/>
            <person name="Vandamme P."/>
            <person name="Eisen J.A."/>
            <person name="Garrity G."/>
            <person name="Hugenholtz P."/>
            <person name="Kyrpides N.C."/>
        </authorList>
    </citation>
    <scope>NUCLEOTIDE SEQUENCE [LARGE SCALE GENOMIC DNA]</scope>
    <source>
        <strain evidence="1 2">CGMCC 1.10116</strain>
    </source>
</reference>
<evidence type="ECO:0000313" key="1">
    <source>
        <dbReference type="EMBL" id="TWI56329.1"/>
    </source>
</evidence>
<organism evidence="1 2">
    <name type="scientific">Halalkalibacter nanhaiisediminis</name>
    <dbReference type="NCBI Taxonomy" id="688079"/>
    <lineage>
        <taxon>Bacteria</taxon>
        <taxon>Bacillati</taxon>
        <taxon>Bacillota</taxon>
        <taxon>Bacilli</taxon>
        <taxon>Bacillales</taxon>
        <taxon>Bacillaceae</taxon>
        <taxon>Halalkalibacter</taxon>
    </lineage>
</organism>
<dbReference type="AlphaFoldDB" id="A0A562QHW1"/>
<gene>
    <name evidence="1" type="ORF">IQ10_02223</name>
</gene>
<name>A0A562QHW1_9BACI</name>
<accession>A0A562QHW1</accession>
<comment type="caution">
    <text evidence="1">The sequence shown here is derived from an EMBL/GenBank/DDBJ whole genome shotgun (WGS) entry which is preliminary data.</text>
</comment>
<proteinExistence type="predicted"/>
<dbReference type="EMBL" id="VLKZ01000005">
    <property type="protein sequence ID" value="TWI56329.1"/>
    <property type="molecule type" value="Genomic_DNA"/>
</dbReference>
<keyword evidence="2" id="KW-1185">Reference proteome</keyword>
<dbReference type="Proteomes" id="UP000315711">
    <property type="component" value="Unassembled WGS sequence"/>
</dbReference>
<dbReference type="RefSeq" id="WP_144450525.1">
    <property type="nucleotide sequence ID" value="NZ_VLKZ01000005.1"/>
</dbReference>
<protein>
    <submittedName>
        <fullName evidence="1">Uncharacterized protein</fullName>
    </submittedName>
</protein>
<evidence type="ECO:0000313" key="2">
    <source>
        <dbReference type="Proteomes" id="UP000315711"/>
    </source>
</evidence>
<sequence length="93" mass="11141">MELFSKHKITPFESFSELMLLCGYIRNSLDEMAEITRMGMMVFSREEKIYILKANYADNEFYIYKEEDMMNIKRFLSLDEAKEFITDGCIYTD</sequence>